<reference evidence="2 3" key="1">
    <citation type="journal article" date="2013" name="Curr. Biol.">
        <title>The Genome of the Foraminiferan Reticulomyxa filosa.</title>
        <authorList>
            <person name="Glockner G."/>
            <person name="Hulsmann N."/>
            <person name="Schleicher M."/>
            <person name="Noegel A.A."/>
            <person name="Eichinger L."/>
            <person name="Gallinger C."/>
            <person name="Pawlowski J."/>
            <person name="Sierra R."/>
            <person name="Euteneuer U."/>
            <person name="Pillet L."/>
            <person name="Moustafa A."/>
            <person name="Platzer M."/>
            <person name="Groth M."/>
            <person name="Szafranski K."/>
            <person name="Schliwa M."/>
        </authorList>
    </citation>
    <scope>NUCLEOTIDE SEQUENCE [LARGE SCALE GENOMIC DNA]</scope>
</reference>
<comment type="caution">
    <text evidence="2">The sequence shown here is derived from an EMBL/GenBank/DDBJ whole genome shotgun (WGS) entry which is preliminary data.</text>
</comment>
<sequence length="96" mass="11311">MTVCHQIDATVNQLETRLAKLQNHLEQLNKGQLQRTEKEHHHIKSTSNVTSNSFDVPFPQEPLIVHSKEMLSVFLKKNNKKHAYTKKKKKKKIFFF</sequence>
<evidence type="ECO:0000256" key="1">
    <source>
        <dbReference type="SAM" id="MobiDB-lite"/>
    </source>
</evidence>
<dbReference type="EMBL" id="ASPP01013785">
    <property type="protein sequence ID" value="ETO19326.1"/>
    <property type="molecule type" value="Genomic_DNA"/>
</dbReference>
<evidence type="ECO:0000313" key="3">
    <source>
        <dbReference type="Proteomes" id="UP000023152"/>
    </source>
</evidence>
<dbReference type="Proteomes" id="UP000023152">
    <property type="component" value="Unassembled WGS sequence"/>
</dbReference>
<feature type="region of interest" description="Disordered" evidence="1">
    <location>
        <begin position="30"/>
        <end position="51"/>
    </location>
</feature>
<gene>
    <name evidence="2" type="ORF">RFI_17908</name>
</gene>
<organism evidence="2 3">
    <name type="scientific">Reticulomyxa filosa</name>
    <dbReference type="NCBI Taxonomy" id="46433"/>
    <lineage>
        <taxon>Eukaryota</taxon>
        <taxon>Sar</taxon>
        <taxon>Rhizaria</taxon>
        <taxon>Retaria</taxon>
        <taxon>Foraminifera</taxon>
        <taxon>Monothalamids</taxon>
        <taxon>Reticulomyxidae</taxon>
        <taxon>Reticulomyxa</taxon>
    </lineage>
</organism>
<protein>
    <submittedName>
        <fullName evidence="2">Uncharacterized protein</fullName>
    </submittedName>
</protein>
<evidence type="ECO:0000313" key="2">
    <source>
        <dbReference type="EMBL" id="ETO19326.1"/>
    </source>
</evidence>
<proteinExistence type="predicted"/>
<accession>X6MZU3</accession>
<name>X6MZU3_RETFI</name>
<dbReference type="AlphaFoldDB" id="X6MZU3"/>
<keyword evidence="3" id="KW-1185">Reference proteome</keyword>